<organism evidence="2">
    <name type="scientific">Spironucleus salmonicida</name>
    <dbReference type="NCBI Taxonomy" id="348837"/>
    <lineage>
        <taxon>Eukaryota</taxon>
        <taxon>Metamonada</taxon>
        <taxon>Diplomonadida</taxon>
        <taxon>Hexamitidae</taxon>
        <taxon>Hexamitinae</taxon>
        <taxon>Spironucleus</taxon>
    </lineage>
</organism>
<reference evidence="3" key="2">
    <citation type="submission" date="2020-12" db="EMBL/GenBank/DDBJ databases">
        <title>New Spironucleus salmonicida genome in near-complete chromosomes.</title>
        <authorList>
            <person name="Xu F."/>
            <person name="Kurt Z."/>
            <person name="Jimenez-Gonzalez A."/>
            <person name="Astvaldsson A."/>
            <person name="Andersson J.O."/>
            <person name="Svard S.G."/>
        </authorList>
    </citation>
    <scope>NUCLEOTIDE SEQUENCE</scope>
    <source>
        <strain evidence="3">ATCC 50377</strain>
    </source>
</reference>
<gene>
    <name evidence="2" type="ORF">SS50377_10236</name>
    <name evidence="3" type="ORF">SS50377_25612</name>
</gene>
<evidence type="ECO:0000313" key="3">
    <source>
        <dbReference type="EMBL" id="KAH0571427.1"/>
    </source>
</evidence>
<feature type="coiled-coil region" evidence="1">
    <location>
        <begin position="556"/>
        <end position="625"/>
    </location>
</feature>
<dbReference type="VEuPathDB" id="GiardiaDB:SS50377_25612"/>
<dbReference type="AlphaFoldDB" id="V6LXW8"/>
<keyword evidence="4" id="KW-1185">Reference proteome</keyword>
<dbReference type="Proteomes" id="UP000018208">
    <property type="component" value="Unassembled WGS sequence"/>
</dbReference>
<protein>
    <submittedName>
        <fullName evidence="2">Uncharacterized protein</fullName>
    </submittedName>
</protein>
<evidence type="ECO:0000256" key="1">
    <source>
        <dbReference type="SAM" id="Coils"/>
    </source>
</evidence>
<reference evidence="2 3" key="1">
    <citation type="journal article" date="2014" name="PLoS Genet.">
        <title>The Genome of Spironucleus salmonicida Highlights a Fish Pathogen Adapted to Fluctuating Environments.</title>
        <authorList>
            <person name="Xu F."/>
            <person name="Jerlstrom-Hultqvist J."/>
            <person name="Einarsson E."/>
            <person name="Astvaldsson A."/>
            <person name="Svard S.G."/>
            <person name="Andersson J.O."/>
        </authorList>
    </citation>
    <scope>NUCLEOTIDE SEQUENCE</scope>
    <source>
        <strain evidence="3">ATCC 50377</strain>
    </source>
</reference>
<name>V6LXW8_9EUKA</name>
<evidence type="ECO:0000313" key="2">
    <source>
        <dbReference type="EMBL" id="EST49487.1"/>
    </source>
</evidence>
<accession>V6LXW8</accession>
<dbReference type="EMBL" id="AUWU02000006">
    <property type="protein sequence ID" value="KAH0571427.1"/>
    <property type="molecule type" value="Genomic_DNA"/>
</dbReference>
<evidence type="ECO:0000313" key="4">
    <source>
        <dbReference type="Proteomes" id="UP000018208"/>
    </source>
</evidence>
<dbReference type="EMBL" id="KI545950">
    <property type="protein sequence ID" value="EST49487.1"/>
    <property type="molecule type" value="Genomic_DNA"/>
</dbReference>
<keyword evidence="1" id="KW-0175">Coiled coil</keyword>
<sequence>MYSAICKFNTQKAINKNGSTDYQFQVLIHTSESSFYSSQVYQLTSIQSVGTLEFQFQCQVYNPIVVARLTLIDLQDGVYYHKQQNHFLQNTQISLQKRDLQSIIVQNGKQQVQLDFVISELQLSKYFQIPYCQLNSPNLYLFQIKSSIWQFLAIEIQAGIMFLTSNLGDRQGNLSDFIIPLVDEILIKLILRFNFDGKIHKVTIFTSKLKITKPYVKQSLFNINDIDPKFSKHFYAMIDNMVFSYTQKKQQFKTIEGVVLYSNIFANSLGFLSRYVYERNNSIVEQNLKYFQCQQPAMKTENPKLLKQFTIEYNAIESLDTSKYPFDIWNTTATFVLQTVTPEQKSSEQGFKDLVDQYDSACAAGFYFVKPGVRLCFVSPSKFELNFQNFDIGTGNLALGNIQDQPILYSHYDNQQSLLKLLTINGKSLVQLTKKGVNLFVIFYQDGIYIEEEYRFTSQEIKSALINKQFFIERILNDEVSFRLYIHDKLCLQQNNLYPQEFNPQIIEQQILYNMNQDIIKSYYRDGSKLTTLQPPIQTIQHTYVAQKKLRDDFLAEQARIAAYNAKKLAEKLERERIQQELEQKLEAERLDILASQQAEAQRLINEEEARIKEEVRIEEEKRQEQDKARLLLKLRLKNKQINTQPKSLNHNQTLNIRQVQTAQISPDKRMYELAQLSQKADQKRALRAVSVMQSELKRRNVQMSQFERQKSVIQNQIKNTLSQQFTQAISMTQDQEKLQEFLIKVASQTEMAKIEMEIERGLMLERFQKIEQNMFKIAESDEDNHIKTAGYEVVQAVAEDMQDKLLQMRPKIKNEWQSLGEALLE</sequence>
<proteinExistence type="predicted"/>